<organism evidence="2 3">
    <name type="scientific">Methanospirillum lacunae</name>
    <dbReference type="NCBI Taxonomy" id="668570"/>
    <lineage>
        <taxon>Archaea</taxon>
        <taxon>Methanobacteriati</taxon>
        <taxon>Methanobacteriota</taxon>
        <taxon>Stenosarchaea group</taxon>
        <taxon>Methanomicrobia</taxon>
        <taxon>Methanomicrobiales</taxon>
        <taxon>Methanospirillaceae</taxon>
        <taxon>Methanospirillum</taxon>
    </lineage>
</organism>
<comment type="caution">
    <text evidence="2">The sequence shown here is derived from an EMBL/GenBank/DDBJ whole genome shotgun (WGS) entry which is preliminary data.</text>
</comment>
<evidence type="ECO:0000259" key="1">
    <source>
        <dbReference type="Pfam" id="PF07978"/>
    </source>
</evidence>
<accession>A0A2V2N2J6</accession>
<evidence type="ECO:0000313" key="3">
    <source>
        <dbReference type="Proteomes" id="UP000245657"/>
    </source>
</evidence>
<evidence type="ECO:0000313" key="2">
    <source>
        <dbReference type="EMBL" id="PWR70397.1"/>
    </source>
</evidence>
<reference evidence="2 3" key="1">
    <citation type="submission" date="2018-05" db="EMBL/GenBank/DDBJ databases">
        <title>Draft genome of Methanospirillum lacunae Ki8-1.</title>
        <authorList>
            <person name="Dueholm M.S."/>
            <person name="Nielsen P.H."/>
            <person name="Bakmann L.F."/>
            <person name="Otzen D.E."/>
        </authorList>
    </citation>
    <scope>NUCLEOTIDE SEQUENCE [LARGE SCALE GENOMIC DNA]</scope>
    <source>
        <strain evidence="2 3">Ki8-1</strain>
    </source>
</reference>
<protein>
    <submittedName>
        <fullName evidence="2">NIPSNAP family containing protein</fullName>
    </submittedName>
</protein>
<dbReference type="Proteomes" id="UP000245657">
    <property type="component" value="Unassembled WGS sequence"/>
</dbReference>
<feature type="domain" description="NIPSNAP" evidence="1">
    <location>
        <begin position="12"/>
        <end position="115"/>
    </location>
</feature>
<proteinExistence type="predicted"/>
<dbReference type="AlphaFoldDB" id="A0A2V2N2J6"/>
<name>A0A2V2N2J6_9EURY</name>
<dbReference type="Gene3D" id="3.30.70.100">
    <property type="match status" value="1"/>
</dbReference>
<dbReference type="Pfam" id="PF07978">
    <property type="entry name" value="NIPSNAP"/>
    <property type="match status" value="1"/>
</dbReference>
<dbReference type="InterPro" id="IPR011008">
    <property type="entry name" value="Dimeric_a/b-barrel"/>
</dbReference>
<gene>
    <name evidence="2" type="ORF">DK846_15070</name>
</gene>
<keyword evidence="3" id="KW-1185">Reference proteome</keyword>
<dbReference type="EMBL" id="QGMY01000014">
    <property type="protein sequence ID" value="PWR70397.1"/>
    <property type="molecule type" value="Genomic_DNA"/>
</dbReference>
<sequence>MKKESVDIRWVYQLRIYEVSPEKRDIFHNRFKNHALRIMKRYDFEIIALWESVSVVNFEFIYLLKWPDIATMELQWKLFLADEEWKEIKKKTIDETGEPVIRVTSRLLNDVDYSPDFNP</sequence>
<dbReference type="SUPFAM" id="SSF54909">
    <property type="entry name" value="Dimeric alpha+beta barrel"/>
    <property type="match status" value="1"/>
</dbReference>
<dbReference type="InterPro" id="IPR012577">
    <property type="entry name" value="NIPSNAP"/>
</dbReference>